<dbReference type="RefSeq" id="WP_250873961.1">
    <property type="nucleotide sequence ID" value="NZ_JALXFV010000005.1"/>
</dbReference>
<keyword evidence="3" id="KW-1185">Reference proteome</keyword>
<name>A0ABD6AVT0_9EURY</name>
<evidence type="ECO:0000313" key="3">
    <source>
        <dbReference type="Proteomes" id="UP001597187"/>
    </source>
</evidence>
<reference evidence="2 3" key="1">
    <citation type="journal article" date="2019" name="Int. J. Syst. Evol. Microbiol.">
        <title>The Global Catalogue of Microorganisms (GCM) 10K type strain sequencing project: providing services to taxonomists for standard genome sequencing and annotation.</title>
        <authorList>
            <consortium name="The Broad Institute Genomics Platform"/>
            <consortium name="The Broad Institute Genome Sequencing Center for Infectious Disease"/>
            <person name="Wu L."/>
            <person name="Ma J."/>
        </authorList>
    </citation>
    <scope>NUCLEOTIDE SEQUENCE [LARGE SCALE GENOMIC DNA]</scope>
    <source>
        <strain evidence="2 3">CGMCC 1.12563</strain>
    </source>
</reference>
<proteinExistence type="predicted"/>
<evidence type="ECO:0008006" key="4">
    <source>
        <dbReference type="Google" id="ProtNLM"/>
    </source>
</evidence>
<gene>
    <name evidence="2" type="ORF">ACFSBT_12015</name>
</gene>
<protein>
    <recommendedName>
        <fullName evidence="4">Transcriptional regulator</fullName>
    </recommendedName>
</protein>
<organism evidence="2 3">
    <name type="scientific">Halomarina rubra</name>
    <dbReference type="NCBI Taxonomy" id="2071873"/>
    <lineage>
        <taxon>Archaea</taxon>
        <taxon>Methanobacteriati</taxon>
        <taxon>Methanobacteriota</taxon>
        <taxon>Stenosarchaea group</taxon>
        <taxon>Halobacteria</taxon>
        <taxon>Halobacteriales</taxon>
        <taxon>Natronomonadaceae</taxon>
        <taxon>Halomarina</taxon>
    </lineage>
</organism>
<feature type="compositionally biased region" description="Basic and acidic residues" evidence="1">
    <location>
        <begin position="138"/>
        <end position="147"/>
    </location>
</feature>
<dbReference type="EMBL" id="JBHUDC010000005">
    <property type="protein sequence ID" value="MFD1514005.1"/>
    <property type="molecule type" value="Genomic_DNA"/>
</dbReference>
<feature type="region of interest" description="Disordered" evidence="1">
    <location>
        <begin position="122"/>
        <end position="147"/>
    </location>
</feature>
<sequence length="147" mass="16949">MTDEDKSHHPRLMVLHESGGHIEGRAKFHKLLYKYRGEEDGRSSIEQIREERGPFDPGLSKAMQRYVDLGIVEVDESDEPHKIGETEKGERYMSGFERTKSRLDSKFARTKEFVADVVDKHGGRSARDIVQDEDVQEDKDNPYGKEL</sequence>
<dbReference type="Proteomes" id="UP001597187">
    <property type="component" value="Unassembled WGS sequence"/>
</dbReference>
<evidence type="ECO:0000313" key="2">
    <source>
        <dbReference type="EMBL" id="MFD1514005.1"/>
    </source>
</evidence>
<comment type="caution">
    <text evidence="2">The sequence shown here is derived from an EMBL/GenBank/DDBJ whole genome shotgun (WGS) entry which is preliminary data.</text>
</comment>
<dbReference type="AlphaFoldDB" id="A0ABD6AVT0"/>
<accession>A0ABD6AVT0</accession>
<evidence type="ECO:0000256" key="1">
    <source>
        <dbReference type="SAM" id="MobiDB-lite"/>
    </source>
</evidence>